<gene>
    <name evidence="7" type="ORF">CRM82_19120</name>
</gene>
<dbReference type="GeneID" id="80802745"/>
<proteinExistence type="predicted"/>
<dbReference type="SUPFAM" id="SSF55073">
    <property type="entry name" value="Nucleotide cyclase"/>
    <property type="match status" value="1"/>
</dbReference>
<feature type="compositionally biased region" description="Pro residues" evidence="3">
    <location>
        <begin position="10"/>
        <end position="23"/>
    </location>
</feature>
<dbReference type="Pfam" id="PF00672">
    <property type="entry name" value="HAMP"/>
    <property type="match status" value="1"/>
</dbReference>
<dbReference type="GO" id="GO:0007165">
    <property type="term" value="P:signal transduction"/>
    <property type="evidence" value="ECO:0007669"/>
    <property type="project" value="InterPro"/>
</dbReference>
<dbReference type="FunFam" id="3.30.70.270:FF:000001">
    <property type="entry name" value="Diguanylate cyclase domain protein"/>
    <property type="match status" value="1"/>
</dbReference>
<keyword evidence="4" id="KW-0812">Transmembrane</keyword>
<evidence type="ECO:0000313" key="7">
    <source>
        <dbReference type="EMBL" id="PEH91191.1"/>
    </source>
</evidence>
<keyword evidence="8" id="KW-1185">Reference proteome</keyword>
<dbReference type="InterPro" id="IPR029151">
    <property type="entry name" value="Sensor-like_sf"/>
</dbReference>
<dbReference type="Gene3D" id="6.10.340.10">
    <property type="match status" value="1"/>
</dbReference>
<accession>A0A2A7V179</accession>
<feature type="domain" description="HAMP" evidence="5">
    <location>
        <begin position="365"/>
        <end position="418"/>
    </location>
</feature>
<dbReference type="EMBL" id="PDEA01000001">
    <property type="protein sequence ID" value="PEH91191.1"/>
    <property type="molecule type" value="Genomic_DNA"/>
</dbReference>
<evidence type="ECO:0000259" key="6">
    <source>
        <dbReference type="PROSITE" id="PS50887"/>
    </source>
</evidence>
<evidence type="ECO:0000313" key="8">
    <source>
        <dbReference type="Proteomes" id="UP000220246"/>
    </source>
</evidence>
<evidence type="ECO:0000256" key="3">
    <source>
        <dbReference type="SAM" id="MobiDB-lite"/>
    </source>
</evidence>
<comment type="caution">
    <text evidence="7">The sequence shown here is derived from an EMBL/GenBank/DDBJ whole genome shotgun (WGS) entry which is preliminary data.</text>
</comment>
<feature type="transmembrane region" description="Helical" evidence="4">
    <location>
        <begin position="342"/>
        <end position="364"/>
    </location>
</feature>
<dbReference type="CDD" id="cd01949">
    <property type="entry name" value="GGDEF"/>
    <property type="match status" value="1"/>
</dbReference>
<dbReference type="InterPro" id="IPR050469">
    <property type="entry name" value="Diguanylate_Cyclase"/>
</dbReference>
<dbReference type="PROSITE" id="PS50885">
    <property type="entry name" value="HAMP"/>
    <property type="match status" value="1"/>
</dbReference>
<dbReference type="RefSeq" id="WP_083520448.1">
    <property type="nucleotide sequence ID" value="NZ_PDEA01000001.1"/>
</dbReference>
<comment type="catalytic activity">
    <reaction evidence="2">
        <text>2 GTP = 3',3'-c-di-GMP + 2 diphosphate</text>
        <dbReference type="Rhea" id="RHEA:24898"/>
        <dbReference type="ChEBI" id="CHEBI:33019"/>
        <dbReference type="ChEBI" id="CHEBI:37565"/>
        <dbReference type="ChEBI" id="CHEBI:58805"/>
        <dbReference type="EC" id="2.7.7.65"/>
    </reaction>
</comment>
<dbReference type="InterPro" id="IPR043128">
    <property type="entry name" value="Rev_trsase/Diguanyl_cyclase"/>
</dbReference>
<dbReference type="OrthoDB" id="9814866at2"/>
<sequence>MQETDWAPPVTTPPAGTAPPAGPFAPRSQPPAQHAKAPASRKRSLRTQLAWVFGGLTAALVLMLSFAFGELLKSRMQREAGAALQVVSSTAAKQLSDALFDHSRLVQALAHSPDLWRNGLTSAEVNALFARIRLTRPYCVWVGVADPKGTVVHATGNQLVGRNISDNTWFTAGASGPYVSDVVPAKLLAPLLPPSASGEPLRLVDFSAPIRVDGQLIGVLGMHTSWDWAREMVQELLPTFSREDQISLFIFDRQGKLIFAPGGKLSPFIAVDQTLPLRPEQLQADHRQPRVQASVVRWNDQSDDFLTAVAQLPARNAPSDLGWYVVARQPVASAYADAQQQMLYVMGAGLLAAITATWLVWWLARRMVRELNTLAQTARRIDAGERQVPIPELQSNREVQLLSQSFNAMTQRLLAANESMEHEVQMRTQELYDANRELDRQASTDPLTGLLNRRGFDAQVQFAMALARRSGRPLCLATLDIDHFKQVNDNYGHEVGDLVLKSVANQLRSRLRDSDVIARFGGEEFVVLLPDTPPEAAQRIAREILAAIEQHQWPLVGRLTLSAGITALRPTLQNGTEDNDTALLRRSDDALYQSKNAGRNLVHYIP</sequence>
<dbReference type="EC" id="2.7.7.65" evidence="1"/>
<dbReference type="Gene3D" id="3.30.70.270">
    <property type="match status" value="1"/>
</dbReference>
<dbReference type="GO" id="GO:1902201">
    <property type="term" value="P:negative regulation of bacterial-type flagellum-dependent cell motility"/>
    <property type="evidence" value="ECO:0007669"/>
    <property type="project" value="TreeGrafter"/>
</dbReference>
<feature type="domain" description="GGDEF" evidence="6">
    <location>
        <begin position="472"/>
        <end position="606"/>
    </location>
</feature>
<dbReference type="AlphaFoldDB" id="A0A2A7V179"/>
<dbReference type="Proteomes" id="UP000220246">
    <property type="component" value="Unassembled WGS sequence"/>
</dbReference>
<organism evidence="7 8">
    <name type="scientific">Comamonas terrigena</name>
    <dbReference type="NCBI Taxonomy" id="32013"/>
    <lineage>
        <taxon>Bacteria</taxon>
        <taxon>Pseudomonadati</taxon>
        <taxon>Pseudomonadota</taxon>
        <taxon>Betaproteobacteria</taxon>
        <taxon>Burkholderiales</taxon>
        <taxon>Comamonadaceae</taxon>
        <taxon>Comamonas</taxon>
    </lineage>
</organism>
<dbReference type="InterPro" id="IPR003660">
    <property type="entry name" value="HAMP_dom"/>
</dbReference>
<dbReference type="InterPro" id="IPR029787">
    <property type="entry name" value="Nucleotide_cyclase"/>
</dbReference>
<dbReference type="InterPro" id="IPR000160">
    <property type="entry name" value="GGDEF_dom"/>
</dbReference>
<dbReference type="SUPFAM" id="SSF103190">
    <property type="entry name" value="Sensory domain-like"/>
    <property type="match status" value="1"/>
</dbReference>
<dbReference type="PANTHER" id="PTHR45138:SF9">
    <property type="entry name" value="DIGUANYLATE CYCLASE DGCM-RELATED"/>
    <property type="match status" value="1"/>
</dbReference>
<dbReference type="Gene3D" id="3.30.450.20">
    <property type="entry name" value="PAS domain"/>
    <property type="match status" value="1"/>
</dbReference>
<keyword evidence="4" id="KW-0472">Membrane</keyword>
<evidence type="ECO:0000259" key="5">
    <source>
        <dbReference type="PROSITE" id="PS50885"/>
    </source>
</evidence>
<dbReference type="SUPFAM" id="SSF158472">
    <property type="entry name" value="HAMP domain-like"/>
    <property type="match status" value="1"/>
</dbReference>
<evidence type="ECO:0000256" key="1">
    <source>
        <dbReference type="ARBA" id="ARBA00012528"/>
    </source>
</evidence>
<dbReference type="GO" id="GO:0052621">
    <property type="term" value="F:diguanylate cyclase activity"/>
    <property type="evidence" value="ECO:0007669"/>
    <property type="project" value="UniProtKB-EC"/>
</dbReference>
<reference evidence="8" key="1">
    <citation type="submission" date="2017-09" db="EMBL/GenBank/DDBJ databases">
        <title>FDA dAtabase for Regulatory Grade micrObial Sequences (FDA-ARGOS): Supporting development and validation of Infectious Disease Dx tests.</title>
        <authorList>
            <person name="Minogue T."/>
            <person name="Wolcott M."/>
            <person name="Wasieloski L."/>
            <person name="Aguilar W."/>
            <person name="Moore D."/>
            <person name="Tallon L."/>
            <person name="Sadzewicz L."/>
            <person name="Ott S."/>
            <person name="Zhao X."/>
            <person name="Nagaraj S."/>
            <person name="Vavikolanu K."/>
            <person name="Aluvathingal J."/>
            <person name="Nadendla S."/>
            <person name="Sichtig H."/>
        </authorList>
    </citation>
    <scope>NUCLEOTIDE SEQUENCE [LARGE SCALE GENOMIC DNA]</scope>
    <source>
        <strain evidence="8">FDAARGOS_394</strain>
    </source>
</reference>
<feature type="transmembrane region" description="Helical" evidence="4">
    <location>
        <begin position="49"/>
        <end position="68"/>
    </location>
</feature>
<dbReference type="SMART" id="SM00267">
    <property type="entry name" value="GGDEF"/>
    <property type="match status" value="1"/>
</dbReference>
<feature type="region of interest" description="Disordered" evidence="3">
    <location>
        <begin position="1"/>
        <end position="41"/>
    </location>
</feature>
<dbReference type="PANTHER" id="PTHR45138">
    <property type="entry name" value="REGULATORY COMPONENTS OF SENSORY TRANSDUCTION SYSTEM"/>
    <property type="match status" value="1"/>
</dbReference>
<evidence type="ECO:0000256" key="4">
    <source>
        <dbReference type="SAM" id="Phobius"/>
    </source>
</evidence>
<dbReference type="PROSITE" id="PS50887">
    <property type="entry name" value="GGDEF"/>
    <property type="match status" value="1"/>
</dbReference>
<dbReference type="Pfam" id="PF00990">
    <property type="entry name" value="GGDEF"/>
    <property type="match status" value="1"/>
</dbReference>
<dbReference type="STRING" id="1219032.GCA_001515545_01939"/>
<dbReference type="NCBIfam" id="TIGR00254">
    <property type="entry name" value="GGDEF"/>
    <property type="match status" value="1"/>
</dbReference>
<keyword evidence="4" id="KW-1133">Transmembrane helix</keyword>
<dbReference type="GO" id="GO:0005886">
    <property type="term" value="C:plasma membrane"/>
    <property type="evidence" value="ECO:0007669"/>
    <property type="project" value="TreeGrafter"/>
</dbReference>
<dbReference type="CDD" id="cd06225">
    <property type="entry name" value="HAMP"/>
    <property type="match status" value="1"/>
</dbReference>
<dbReference type="SMART" id="SM00304">
    <property type="entry name" value="HAMP"/>
    <property type="match status" value="1"/>
</dbReference>
<evidence type="ECO:0000256" key="2">
    <source>
        <dbReference type="ARBA" id="ARBA00034247"/>
    </source>
</evidence>
<dbReference type="GO" id="GO:0043709">
    <property type="term" value="P:cell adhesion involved in single-species biofilm formation"/>
    <property type="evidence" value="ECO:0007669"/>
    <property type="project" value="TreeGrafter"/>
</dbReference>
<name>A0A2A7V179_COMTR</name>
<dbReference type="CDD" id="cd12914">
    <property type="entry name" value="PDC1_DGC_like"/>
    <property type="match status" value="1"/>
</dbReference>
<protein>
    <recommendedName>
        <fullName evidence="1">diguanylate cyclase</fullName>
        <ecNumber evidence="1">2.7.7.65</ecNumber>
    </recommendedName>
</protein>